<keyword evidence="3" id="KW-0812">Transmembrane</keyword>
<dbReference type="PROSITE" id="PS50055">
    <property type="entry name" value="TYR_PHOSPHATASE_PTP"/>
    <property type="match status" value="1"/>
</dbReference>
<feature type="region of interest" description="Disordered" evidence="12">
    <location>
        <begin position="432"/>
        <end position="468"/>
    </location>
</feature>
<feature type="region of interest" description="Disordered" evidence="12">
    <location>
        <begin position="737"/>
        <end position="783"/>
    </location>
</feature>
<evidence type="ECO:0000256" key="7">
    <source>
        <dbReference type="ARBA" id="ARBA00023136"/>
    </source>
</evidence>
<dbReference type="Gene3D" id="3.90.190.10">
    <property type="entry name" value="Protein tyrosine phosphatase superfamily"/>
    <property type="match status" value="1"/>
</dbReference>
<dbReference type="SUPFAM" id="SSF52799">
    <property type="entry name" value="(Phosphotyrosine protein) phosphatases II"/>
    <property type="match status" value="1"/>
</dbReference>
<dbReference type="PANTHER" id="PTHR46106:SF4">
    <property type="entry name" value="IA-2 PROTEIN TYROSINE PHOSPHATASE, ISOFORM C"/>
    <property type="match status" value="1"/>
</dbReference>
<evidence type="ECO:0008006" key="17">
    <source>
        <dbReference type="Google" id="ProtNLM"/>
    </source>
</evidence>
<evidence type="ECO:0000256" key="10">
    <source>
        <dbReference type="ARBA" id="ARBA00023329"/>
    </source>
</evidence>
<dbReference type="GO" id="GO:0030141">
    <property type="term" value="C:secretory granule"/>
    <property type="evidence" value="ECO:0007669"/>
    <property type="project" value="InterPro"/>
</dbReference>
<dbReference type="SMART" id="SM00194">
    <property type="entry name" value="PTPc"/>
    <property type="match status" value="1"/>
</dbReference>
<dbReference type="GO" id="GO:0004725">
    <property type="term" value="F:protein tyrosine phosphatase activity"/>
    <property type="evidence" value="ECO:0007669"/>
    <property type="project" value="InterPro"/>
</dbReference>
<keyword evidence="10" id="KW-0968">Cytoplasmic vesicle</keyword>
<keyword evidence="9" id="KW-0325">Glycoprotein</keyword>
<accession>A0AAV2BCD7</accession>
<dbReference type="InterPro" id="IPR000387">
    <property type="entry name" value="Tyr_Pase_dom"/>
</dbReference>
<dbReference type="GO" id="GO:0045202">
    <property type="term" value="C:synapse"/>
    <property type="evidence" value="ECO:0007669"/>
    <property type="project" value="UniProtKB-SubCell"/>
</dbReference>
<dbReference type="PRINTS" id="PR00700">
    <property type="entry name" value="PRTYPHPHTASE"/>
</dbReference>
<dbReference type="GO" id="GO:0048666">
    <property type="term" value="P:neuron development"/>
    <property type="evidence" value="ECO:0007669"/>
    <property type="project" value="UniProtKB-ARBA"/>
</dbReference>
<dbReference type="Gene3D" id="3.30.70.2470">
    <property type="entry name" value="Protein-tyrosine phosphatase receptor IA-2 ectodomain"/>
    <property type="match status" value="1"/>
</dbReference>
<dbReference type="GO" id="GO:0030658">
    <property type="term" value="C:transport vesicle membrane"/>
    <property type="evidence" value="ECO:0007669"/>
    <property type="project" value="UniProtKB-SubCell"/>
</dbReference>
<dbReference type="AlphaFoldDB" id="A0AAV2BCD7"/>
<proteinExistence type="predicted"/>
<evidence type="ECO:0000256" key="1">
    <source>
        <dbReference type="ARBA" id="ARBA00004212"/>
    </source>
</evidence>
<keyword evidence="5" id="KW-1133">Transmembrane helix</keyword>
<dbReference type="InterPro" id="IPR003595">
    <property type="entry name" value="Tyr_Pase_cat"/>
</dbReference>
<evidence type="ECO:0000259" key="14">
    <source>
        <dbReference type="PROSITE" id="PS50056"/>
    </source>
</evidence>
<evidence type="ECO:0000256" key="2">
    <source>
        <dbReference type="ARBA" id="ARBA00022553"/>
    </source>
</evidence>
<protein>
    <recommendedName>
        <fullName evidence="17">Receptor-type tyrosine-protein phosphatase N2</fullName>
    </recommendedName>
</protein>
<feature type="compositionally biased region" description="Acidic residues" evidence="12">
    <location>
        <begin position="457"/>
        <end position="468"/>
    </location>
</feature>
<comment type="caution">
    <text evidence="15">The sequence shown here is derived from an EMBL/GenBank/DDBJ whole genome shotgun (WGS) entry which is preliminary data.</text>
</comment>
<evidence type="ECO:0000256" key="12">
    <source>
        <dbReference type="SAM" id="MobiDB-lite"/>
    </source>
</evidence>
<evidence type="ECO:0000256" key="5">
    <source>
        <dbReference type="ARBA" id="ARBA00022989"/>
    </source>
</evidence>
<feature type="region of interest" description="Disordered" evidence="12">
    <location>
        <begin position="681"/>
        <end position="707"/>
    </location>
</feature>
<reference evidence="15 16" key="1">
    <citation type="submission" date="2024-04" db="EMBL/GenBank/DDBJ databases">
        <authorList>
            <person name="Rising A."/>
            <person name="Reimegard J."/>
            <person name="Sonavane S."/>
            <person name="Akerstrom W."/>
            <person name="Nylinder S."/>
            <person name="Hedman E."/>
            <person name="Kallberg Y."/>
        </authorList>
    </citation>
    <scope>NUCLEOTIDE SEQUENCE [LARGE SCALE GENOMIC DNA]</scope>
</reference>
<dbReference type="InterPro" id="IPR033522">
    <property type="entry name" value="IA-2/IA-2_beta"/>
</dbReference>
<dbReference type="GO" id="GO:0051046">
    <property type="term" value="P:regulation of secretion"/>
    <property type="evidence" value="ECO:0007669"/>
    <property type="project" value="TreeGrafter"/>
</dbReference>
<evidence type="ECO:0000256" key="4">
    <source>
        <dbReference type="ARBA" id="ARBA00022729"/>
    </source>
</evidence>
<evidence type="ECO:0000313" key="16">
    <source>
        <dbReference type="Proteomes" id="UP001497382"/>
    </source>
</evidence>
<evidence type="ECO:0000256" key="11">
    <source>
        <dbReference type="ARBA" id="ARBA00034103"/>
    </source>
</evidence>
<dbReference type="InterPro" id="IPR000242">
    <property type="entry name" value="PTP_cat"/>
</dbReference>
<dbReference type="InterPro" id="IPR016130">
    <property type="entry name" value="Tyr_Pase_AS"/>
</dbReference>
<comment type="subcellular location">
    <subcellularLocation>
        <location evidence="1">Cytoplasmic vesicle</location>
        <location evidence="1">Secretory vesicle membrane</location>
        <topology evidence="1">Single-pass type I membrane protein</topology>
    </subcellularLocation>
    <subcellularLocation>
        <location evidence="11">Synapse</location>
    </subcellularLocation>
</comment>
<dbReference type="PANTHER" id="PTHR46106">
    <property type="entry name" value="IA-2 PROTEIN TYROSINE PHOSPHATASE, ISOFORM C"/>
    <property type="match status" value="1"/>
</dbReference>
<evidence type="ECO:0000313" key="15">
    <source>
        <dbReference type="EMBL" id="CAL1293496.1"/>
    </source>
</evidence>
<evidence type="ECO:0000256" key="6">
    <source>
        <dbReference type="ARBA" id="ARBA00023018"/>
    </source>
</evidence>
<dbReference type="Pfam" id="PF11548">
    <property type="entry name" value="Receptor_IA-2"/>
    <property type="match status" value="1"/>
</dbReference>
<dbReference type="InterPro" id="IPR038112">
    <property type="entry name" value="Receptor_IA-2_ectodomain_sf"/>
</dbReference>
<keyword evidence="7" id="KW-0472">Membrane</keyword>
<feature type="domain" description="Tyrosine specific protein phosphatases" evidence="14">
    <location>
        <begin position="986"/>
        <end position="1058"/>
    </location>
</feature>
<evidence type="ECO:0000259" key="13">
    <source>
        <dbReference type="PROSITE" id="PS50055"/>
    </source>
</evidence>
<keyword evidence="4" id="KW-0732">Signal</keyword>
<name>A0AAV2BCD7_9ARAC</name>
<feature type="compositionally biased region" description="Basic and acidic residues" evidence="12">
    <location>
        <begin position="695"/>
        <end position="704"/>
    </location>
</feature>
<dbReference type="FunFam" id="3.90.190.10:FF:000017">
    <property type="entry name" value="receptor-type tyrosine-protein phosphatase-like N isoform X2"/>
    <property type="match status" value="1"/>
</dbReference>
<evidence type="ECO:0000256" key="9">
    <source>
        <dbReference type="ARBA" id="ARBA00023180"/>
    </source>
</evidence>
<keyword evidence="8" id="KW-0675">Receptor</keyword>
<dbReference type="PROSITE" id="PS50056">
    <property type="entry name" value="TYR_PHOSPHATASE_2"/>
    <property type="match status" value="1"/>
</dbReference>
<dbReference type="EMBL" id="CAXIEN010000328">
    <property type="protein sequence ID" value="CAL1293496.1"/>
    <property type="molecule type" value="Genomic_DNA"/>
</dbReference>
<evidence type="ECO:0000256" key="3">
    <source>
        <dbReference type="ARBA" id="ARBA00022692"/>
    </source>
</evidence>
<dbReference type="SMART" id="SM00404">
    <property type="entry name" value="PTPc_motif"/>
    <property type="match status" value="1"/>
</dbReference>
<feature type="compositionally biased region" description="Low complexity" evidence="12">
    <location>
        <begin position="758"/>
        <end position="775"/>
    </location>
</feature>
<dbReference type="InterPro" id="IPR021613">
    <property type="entry name" value="Receptor_IA-2_dom"/>
</dbReference>
<keyword evidence="16" id="KW-1185">Reference proteome</keyword>
<organism evidence="15 16">
    <name type="scientific">Larinioides sclopetarius</name>
    <dbReference type="NCBI Taxonomy" id="280406"/>
    <lineage>
        <taxon>Eukaryota</taxon>
        <taxon>Metazoa</taxon>
        <taxon>Ecdysozoa</taxon>
        <taxon>Arthropoda</taxon>
        <taxon>Chelicerata</taxon>
        <taxon>Arachnida</taxon>
        <taxon>Araneae</taxon>
        <taxon>Araneomorphae</taxon>
        <taxon>Entelegynae</taxon>
        <taxon>Araneoidea</taxon>
        <taxon>Araneidae</taxon>
        <taxon>Larinioides</taxon>
    </lineage>
</organism>
<dbReference type="PROSITE" id="PS00383">
    <property type="entry name" value="TYR_PHOSPHATASE_1"/>
    <property type="match status" value="1"/>
</dbReference>
<feature type="domain" description="Tyrosine-protein phosphatase" evidence="13">
    <location>
        <begin position="807"/>
        <end position="1067"/>
    </location>
</feature>
<dbReference type="Proteomes" id="UP001497382">
    <property type="component" value="Unassembled WGS sequence"/>
</dbReference>
<dbReference type="Pfam" id="PF00102">
    <property type="entry name" value="Y_phosphatase"/>
    <property type="match status" value="1"/>
</dbReference>
<evidence type="ECO:0000256" key="8">
    <source>
        <dbReference type="ARBA" id="ARBA00023170"/>
    </source>
</evidence>
<sequence length="1077" mass="122797">MAIMIYSSAVLSYLNKGCFFRPTVCEVEEECFDDNAFGRCQIPYGTDVDLYRHLIGPETIELLKNELTRLFAGGYRWSHVYSQCVIQNILYSSRHQISYDPGLCSRALQFTLPEVPPEILSELESPEPDELAFIKFKPNREDPASDIYADEIFSPPIFSGKDEKNDIDKRSPIHMYPDNDFPYNFGGNFNKDTSEEQSLDDKETLIQELLKTAKDTEKLFEGFQDKAERYPDDDTPLIKTEMSSDLTQLPAFTEGGIEWLPVDDEDDGMVDELIEPYDKKRIKVSYREDSPFHEEREKEMDKESRQNNVISVREPSIDRENNLLKFQEEIPENDLLKFQDETPENDLLKFQEEVPTFGRVPLNDDDSNFKWNTKHRTKLMDDDLTRFAKGNTIPSRTNILGPTQPENDELSGTYVIENDYLEDQLYAILPVSRTKPTSSNDKRYDTKKPGPTYMIHEDEDGDTSHEDDEMAMQGTDPLMQALSRKVWQNQYSLSNPPVGVPKPQLPFIRTFEATDEFRRIYVTDDDEENDNIIKDISENFNKEEVKPKAFERISNDQPEVIEGVDDVASKTLRDEDKTANAAKTGEGHLGRYDSVDATHTNLVIKEKSPNEEEAQNLVKILEKYLDLDRGSFSNVKVNGRVITFKVNPNSKGLNASEVSTKAQTLSNELKKQTGLTVEGANIGDKGVRTHNRTVGTDREERGEAKLSTSKDQIDFEFGPSGLKLGVGRKDLCRQRMASKANEKPEPVHTVNSPKKIRSLSQEGQASSSSHSSTSSWNEEPVTSNMDISTGHMILSYMEDHLKNKDRLDREWEALCAYEAELCATSSATQPQNIKKNRYTDVLPYDHSRLILNELTNVSGSDYINASSITDHDPRNPAYIATQGPLPQTAADFWQMIWEQGSVVIVMLSRLMENGVAMCHRYWPEEGSEVYHIYEVHLVSEHIWCDDYLVRSFYLKNLRTTETRTVTQFHFMSWPDNGVPNSTKALLEFRRKVNKSYRGRSCPIVVHCSDGIGRTGTYCLIDMVLNRMAKGAKEIDIAATLEHVRDQRAGMVKTKAQFEFVLMAIAEEVHAILKALSQ</sequence>
<gene>
    <name evidence="15" type="ORF">LARSCL_LOCUS18224</name>
</gene>
<keyword evidence="2" id="KW-0597">Phosphoprotein</keyword>
<keyword evidence="6" id="KW-0770">Synapse</keyword>
<dbReference type="InterPro" id="IPR029021">
    <property type="entry name" value="Prot-tyrosine_phosphatase-like"/>
</dbReference>